<comment type="similarity">
    <text evidence="2 6">Belongs to the glycosyl hydrolase 30 family.</text>
</comment>
<dbReference type="STRING" id="6669.E9HSL6"/>
<dbReference type="PANTHER" id="PTHR11069">
    <property type="entry name" value="GLUCOSYLCERAMIDASE"/>
    <property type="match status" value="1"/>
</dbReference>
<evidence type="ECO:0000256" key="2">
    <source>
        <dbReference type="ARBA" id="ARBA00005382"/>
    </source>
</evidence>
<dbReference type="EMBL" id="GL732754">
    <property type="protein sequence ID" value="EFX65267.1"/>
    <property type="molecule type" value="Genomic_DNA"/>
</dbReference>
<dbReference type="SUPFAM" id="SSF51445">
    <property type="entry name" value="(Trans)glycosidases"/>
    <property type="match status" value="1"/>
</dbReference>
<keyword evidence="5 6" id="KW-0378">Hydrolase</keyword>
<dbReference type="eggNOG" id="KOG2566">
    <property type="taxonomic scope" value="Eukaryota"/>
</dbReference>
<dbReference type="Gene3D" id="3.20.20.80">
    <property type="entry name" value="Glycosidases"/>
    <property type="match status" value="1"/>
</dbReference>
<name>E9HSL6_DAPPU</name>
<dbReference type="InParanoid" id="E9HSL6"/>
<keyword evidence="4" id="KW-0732">Signal</keyword>
<dbReference type="Pfam" id="PF02055">
    <property type="entry name" value="Glyco_hydro_30"/>
    <property type="match status" value="1"/>
</dbReference>
<evidence type="ECO:0000313" key="8">
    <source>
        <dbReference type="EMBL" id="EFX65267.1"/>
    </source>
</evidence>
<evidence type="ECO:0000259" key="7">
    <source>
        <dbReference type="Pfam" id="PF02055"/>
    </source>
</evidence>
<dbReference type="OMA" id="EYGIDIW"/>
<evidence type="ECO:0000313" key="9">
    <source>
        <dbReference type="Proteomes" id="UP000000305"/>
    </source>
</evidence>
<dbReference type="HOGENOM" id="CLU_2294440_0_0_1"/>
<evidence type="ECO:0000256" key="3">
    <source>
        <dbReference type="ARBA" id="ARBA00012658"/>
    </source>
</evidence>
<keyword evidence="6" id="KW-0443">Lipid metabolism</keyword>
<keyword evidence="6" id="KW-0326">Glycosidase</keyword>
<dbReference type="InterPro" id="IPR001139">
    <property type="entry name" value="Glyco_hydro_30"/>
</dbReference>
<gene>
    <name evidence="8" type="ORF">DAPPUDRAFT_333354</name>
</gene>
<evidence type="ECO:0000256" key="1">
    <source>
        <dbReference type="ARBA" id="ARBA00001013"/>
    </source>
</evidence>
<keyword evidence="9" id="KW-1185">Reference proteome</keyword>
<dbReference type="InterPro" id="IPR033453">
    <property type="entry name" value="Glyco_hydro_30_TIM-barrel"/>
</dbReference>
<dbReference type="AlphaFoldDB" id="E9HSL6"/>
<accession>E9HSL6</accession>
<evidence type="ECO:0000256" key="4">
    <source>
        <dbReference type="ARBA" id="ARBA00022729"/>
    </source>
</evidence>
<dbReference type="GO" id="GO:0016020">
    <property type="term" value="C:membrane"/>
    <property type="evidence" value="ECO:0007669"/>
    <property type="project" value="GOC"/>
</dbReference>
<dbReference type="InterPro" id="IPR017853">
    <property type="entry name" value="GH"/>
</dbReference>
<dbReference type="Proteomes" id="UP000000305">
    <property type="component" value="Unassembled WGS sequence"/>
</dbReference>
<evidence type="ECO:0000256" key="5">
    <source>
        <dbReference type="ARBA" id="ARBA00022801"/>
    </source>
</evidence>
<dbReference type="KEGG" id="dpx:DAPPUDRAFT_333354"/>
<dbReference type="GO" id="GO:0006665">
    <property type="term" value="P:sphingolipid metabolic process"/>
    <property type="evidence" value="ECO:0007669"/>
    <property type="project" value="UniProtKB-KW"/>
</dbReference>
<comment type="catalytic activity">
    <reaction evidence="1">
        <text>a beta-D-glucosyl-(1&lt;-&gt;1')-N-acylsphing-4-enine + H2O = an N-acylsphing-4-enine + D-glucose</text>
        <dbReference type="Rhea" id="RHEA:13269"/>
        <dbReference type="ChEBI" id="CHEBI:4167"/>
        <dbReference type="ChEBI" id="CHEBI:15377"/>
        <dbReference type="ChEBI" id="CHEBI:22801"/>
        <dbReference type="ChEBI" id="CHEBI:52639"/>
        <dbReference type="EC" id="3.2.1.45"/>
    </reaction>
    <physiologicalReaction direction="left-to-right" evidence="1">
        <dbReference type="Rhea" id="RHEA:13270"/>
    </physiologicalReaction>
</comment>
<organism evidence="8 9">
    <name type="scientific">Daphnia pulex</name>
    <name type="common">Water flea</name>
    <dbReference type="NCBI Taxonomy" id="6669"/>
    <lineage>
        <taxon>Eukaryota</taxon>
        <taxon>Metazoa</taxon>
        <taxon>Ecdysozoa</taxon>
        <taxon>Arthropoda</taxon>
        <taxon>Crustacea</taxon>
        <taxon>Branchiopoda</taxon>
        <taxon>Diplostraca</taxon>
        <taxon>Cladocera</taxon>
        <taxon>Anomopoda</taxon>
        <taxon>Daphniidae</taxon>
        <taxon>Daphnia</taxon>
    </lineage>
</organism>
<keyword evidence="6" id="KW-0746">Sphingolipid metabolism</keyword>
<dbReference type="OrthoDB" id="2160638at2759"/>
<dbReference type="GO" id="GO:0004348">
    <property type="term" value="F:glucosylceramidase activity"/>
    <property type="evidence" value="ECO:0007669"/>
    <property type="project" value="UniProtKB-EC"/>
</dbReference>
<reference evidence="8 9" key="1">
    <citation type="journal article" date="2011" name="Science">
        <title>The ecoresponsive genome of Daphnia pulex.</title>
        <authorList>
            <person name="Colbourne J.K."/>
            <person name="Pfrender M.E."/>
            <person name="Gilbert D."/>
            <person name="Thomas W.K."/>
            <person name="Tucker A."/>
            <person name="Oakley T.H."/>
            <person name="Tokishita S."/>
            <person name="Aerts A."/>
            <person name="Arnold G.J."/>
            <person name="Basu M.K."/>
            <person name="Bauer D.J."/>
            <person name="Caceres C.E."/>
            <person name="Carmel L."/>
            <person name="Casola C."/>
            <person name="Choi J.H."/>
            <person name="Detter J.C."/>
            <person name="Dong Q."/>
            <person name="Dusheyko S."/>
            <person name="Eads B.D."/>
            <person name="Frohlich T."/>
            <person name="Geiler-Samerotte K.A."/>
            <person name="Gerlach D."/>
            <person name="Hatcher P."/>
            <person name="Jogdeo S."/>
            <person name="Krijgsveld J."/>
            <person name="Kriventseva E.V."/>
            <person name="Kultz D."/>
            <person name="Laforsch C."/>
            <person name="Lindquist E."/>
            <person name="Lopez J."/>
            <person name="Manak J.R."/>
            <person name="Muller J."/>
            <person name="Pangilinan J."/>
            <person name="Patwardhan R.P."/>
            <person name="Pitluck S."/>
            <person name="Pritham E.J."/>
            <person name="Rechtsteiner A."/>
            <person name="Rho M."/>
            <person name="Rogozin I.B."/>
            <person name="Sakarya O."/>
            <person name="Salamov A."/>
            <person name="Schaack S."/>
            <person name="Shapiro H."/>
            <person name="Shiga Y."/>
            <person name="Skalitzky C."/>
            <person name="Smith Z."/>
            <person name="Souvorov A."/>
            <person name="Sung W."/>
            <person name="Tang Z."/>
            <person name="Tsuchiya D."/>
            <person name="Tu H."/>
            <person name="Vos H."/>
            <person name="Wang M."/>
            <person name="Wolf Y.I."/>
            <person name="Yamagata H."/>
            <person name="Yamada T."/>
            <person name="Ye Y."/>
            <person name="Shaw J.R."/>
            <person name="Andrews J."/>
            <person name="Crease T.J."/>
            <person name="Tang H."/>
            <person name="Lucas S.M."/>
            <person name="Robertson H.M."/>
            <person name="Bork P."/>
            <person name="Koonin E.V."/>
            <person name="Zdobnov E.M."/>
            <person name="Grigoriev I.V."/>
            <person name="Lynch M."/>
            <person name="Boore J.L."/>
        </authorList>
    </citation>
    <scope>NUCLEOTIDE SEQUENCE [LARGE SCALE GENOMIC DNA]</scope>
</reference>
<protein>
    <recommendedName>
        <fullName evidence="3 6">Glucosylceramidase</fullName>
        <ecNumber evidence="3 6">3.2.1.45</ecNumber>
    </recommendedName>
</protein>
<dbReference type="EC" id="3.2.1.45" evidence="3 6"/>
<proteinExistence type="inferred from homology"/>
<evidence type="ECO:0000256" key="6">
    <source>
        <dbReference type="RuleBase" id="RU361188"/>
    </source>
</evidence>
<dbReference type="PANTHER" id="PTHR11069:SF23">
    <property type="entry name" value="LYSOSOMAL ACID GLUCOSYLCERAMIDASE"/>
    <property type="match status" value="1"/>
</dbReference>
<sequence>MDGNIPDFPFNCMGCTAEQQSNFIGLNLGTTLETKGFASIKIMVMDDQRILLPKWTETVLAHLEAKKYVAGVAVHWYGDLLSPPIALTSFHEKFPNHFILA</sequence>
<feature type="domain" description="Glycosyl hydrolase family 30 TIM-barrel" evidence="7">
    <location>
        <begin position="7"/>
        <end position="101"/>
    </location>
</feature>